<organism evidence="2 3">
    <name type="scientific">Rathayibacter caricis DSM 15933</name>
    <dbReference type="NCBI Taxonomy" id="1328867"/>
    <lineage>
        <taxon>Bacteria</taxon>
        <taxon>Bacillati</taxon>
        <taxon>Actinomycetota</taxon>
        <taxon>Actinomycetes</taxon>
        <taxon>Micrococcales</taxon>
        <taxon>Microbacteriaceae</taxon>
        <taxon>Rathayibacter</taxon>
    </lineage>
</organism>
<dbReference type="InterPro" id="IPR036390">
    <property type="entry name" value="WH_DNA-bd_sf"/>
</dbReference>
<sequence>MTPPLPPTAFWILTVLSRGRRHGYAILAEARELSSGDAVLKVPTLYSALERLAADGLVAVDGEEVSDGRLRRFFRLTEAGGKALATELARLQVMVEQGSAALRERPEGVVA</sequence>
<gene>
    <name evidence="2" type="ORF">C1I63_09885</name>
</gene>
<dbReference type="EMBL" id="PZPL01000001">
    <property type="protein sequence ID" value="PTL74707.1"/>
    <property type="molecule type" value="Genomic_DNA"/>
</dbReference>
<dbReference type="InterPro" id="IPR052509">
    <property type="entry name" value="Metal_resp_DNA-bind_regulator"/>
</dbReference>
<dbReference type="RefSeq" id="WP_107575813.1">
    <property type="nucleotide sequence ID" value="NZ_PZPL01000001.1"/>
</dbReference>
<evidence type="ECO:0000313" key="3">
    <source>
        <dbReference type="Proteomes" id="UP000241085"/>
    </source>
</evidence>
<keyword evidence="3" id="KW-1185">Reference proteome</keyword>
<dbReference type="Gene3D" id="1.10.10.10">
    <property type="entry name" value="Winged helix-like DNA-binding domain superfamily/Winged helix DNA-binding domain"/>
    <property type="match status" value="1"/>
</dbReference>
<dbReference type="Proteomes" id="UP000241085">
    <property type="component" value="Unassembled WGS sequence"/>
</dbReference>
<accession>A0A2T4UYV6</accession>
<dbReference type="SUPFAM" id="SSF46785">
    <property type="entry name" value="Winged helix' DNA-binding domain"/>
    <property type="match status" value="1"/>
</dbReference>
<evidence type="ECO:0000259" key="1">
    <source>
        <dbReference type="Pfam" id="PF03551"/>
    </source>
</evidence>
<protein>
    <submittedName>
        <fullName evidence="2">PadR family transcriptional regulator</fullName>
    </submittedName>
</protein>
<dbReference type="PANTHER" id="PTHR33169:SF13">
    <property type="entry name" value="PADR-FAMILY TRANSCRIPTIONAL REGULATOR"/>
    <property type="match status" value="1"/>
</dbReference>
<dbReference type="Pfam" id="PF03551">
    <property type="entry name" value="PadR"/>
    <property type="match status" value="1"/>
</dbReference>
<feature type="domain" description="Transcription regulator PadR N-terminal" evidence="1">
    <location>
        <begin position="12"/>
        <end position="85"/>
    </location>
</feature>
<dbReference type="InterPro" id="IPR036388">
    <property type="entry name" value="WH-like_DNA-bd_sf"/>
</dbReference>
<comment type="caution">
    <text evidence="2">The sequence shown here is derived from an EMBL/GenBank/DDBJ whole genome shotgun (WGS) entry which is preliminary data.</text>
</comment>
<dbReference type="AlphaFoldDB" id="A0A2T4UYV6"/>
<proteinExistence type="predicted"/>
<evidence type="ECO:0000313" key="2">
    <source>
        <dbReference type="EMBL" id="PTL74707.1"/>
    </source>
</evidence>
<dbReference type="PANTHER" id="PTHR33169">
    <property type="entry name" value="PADR-FAMILY TRANSCRIPTIONAL REGULATOR"/>
    <property type="match status" value="1"/>
</dbReference>
<dbReference type="InterPro" id="IPR005149">
    <property type="entry name" value="Tscrpt_reg_PadR_N"/>
</dbReference>
<name>A0A2T4UYV6_9MICO</name>
<reference evidence="2 3" key="1">
    <citation type="submission" date="2018-03" db="EMBL/GenBank/DDBJ databases">
        <title>Bacteriophage NCPPB3778 and a type I-E CRISPR drive the evolution of the US Biological Select Agent, Rathayibacter toxicus.</title>
        <authorList>
            <person name="Davis E.W.II."/>
            <person name="Tabima J.F."/>
            <person name="Weisberg A.J."/>
            <person name="Dantas Lopes L."/>
            <person name="Wiseman M.S."/>
            <person name="Wiseman M.S."/>
            <person name="Pupko T."/>
            <person name="Belcher M.S."/>
            <person name="Sechler A.J."/>
            <person name="Tancos M.A."/>
            <person name="Schroeder B.K."/>
            <person name="Murray T.D."/>
            <person name="Luster D.G."/>
            <person name="Schneider W.L."/>
            <person name="Rogers E."/>
            <person name="Andreote F.D."/>
            <person name="Grunwald N.J."/>
            <person name="Putnam M.L."/>
            <person name="Chang J.H."/>
        </authorList>
    </citation>
    <scope>NUCLEOTIDE SEQUENCE [LARGE SCALE GENOMIC DNA]</scope>
    <source>
        <strain evidence="2 3">DSM 15933</strain>
    </source>
</reference>